<gene>
    <name evidence="7" type="ORF">CUNI_LOCUS21659</name>
</gene>
<organism evidence="7 8">
    <name type="scientific">Candidula unifasciata</name>
    <dbReference type="NCBI Taxonomy" id="100452"/>
    <lineage>
        <taxon>Eukaryota</taxon>
        <taxon>Metazoa</taxon>
        <taxon>Spiralia</taxon>
        <taxon>Lophotrochozoa</taxon>
        <taxon>Mollusca</taxon>
        <taxon>Gastropoda</taxon>
        <taxon>Heterobranchia</taxon>
        <taxon>Euthyneura</taxon>
        <taxon>Panpulmonata</taxon>
        <taxon>Eupulmonata</taxon>
        <taxon>Stylommatophora</taxon>
        <taxon>Helicina</taxon>
        <taxon>Helicoidea</taxon>
        <taxon>Geomitridae</taxon>
        <taxon>Candidula</taxon>
    </lineage>
</organism>
<dbReference type="OrthoDB" id="61124at2759"/>
<feature type="transmembrane region" description="Helical" evidence="6">
    <location>
        <begin position="182"/>
        <end position="205"/>
    </location>
</feature>
<feature type="transmembrane region" description="Helical" evidence="6">
    <location>
        <begin position="94"/>
        <end position="116"/>
    </location>
</feature>
<dbReference type="GO" id="GO:0015279">
    <property type="term" value="F:store-operated calcium channel activity"/>
    <property type="evidence" value="ECO:0007669"/>
    <property type="project" value="TreeGrafter"/>
</dbReference>
<dbReference type="Pfam" id="PF07856">
    <property type="entry name" value="Orai-1"/>
    <property type="match status" value="1"/>
</dbReference>
<evidence type="ECO:0000313" key="7">
    <source>
        <dbReference type="EMBL" id="CAG5136101.1"/>
    </source>
</evidence>
<keyword evidence="5 6" id="KW-0472">Membrane</keyword>
<comment type="subcellular location">
    <subcellularLocation>
        <location evidence="1">Membrane</location>
        <topology evidence="1">Multi-pass membrane protein</topology>
    </subcellularLocation>
</comment>
<accession>A0A8S4ADJ7</accession>
<comment type="caution">
    <text evidence="7">The sequence shown here is derived from an EMBL/GenBank/DDBJ whole genome shotgun (WGS) entry which is preliminary data.</text>
</comment>
<proteinExistence type="inferred from homology"/>
<feature type="transmembrane region" description="Helical" evidence="6">
    <location>
        <begin position="46"/>
        <end position="67"/>
    </location>
</feature>
<dbReference type="EMBL" id="CAJHNH020008489">
    <property type="protein sequence ID" value="CAG5136101.1"/>
    <property type="molecule type" value="Genomic_DNA"/>
</dbReference>
<reference evidence="7" key="1">
    <citation type="submission" date="2021-04" db="EMBL/GenBank/DDBJ databases">
        <authorList>
            <consortium name="Molecular Ecology Group"/>
        </authorList>
    </citation>
    <scope>NUCLEOTIDE SEQUENCE</scope>
</reference>
<dbReference type="Gene3D" id="1.20.140.140">
    <property type="entry name" value="Calcium release-activated calcium channel protein Orai"/>
    <property type="match status" value="1"/>
</dbReference>
<keyword evidence="4 6" id="KW-1133">Transmembrane helix</keyword>
<dbReference type="PANTHER" id="PTHR31501:SF7">
    <property type="entry name" value="CALCIUM RELEASE-ACTIVATED CALCIUM CHANNEL PROTEIN 1"/>
    <property type="match status" value="1"/>
</dbReference>
<keyword evidence="8" id="KW-1185">Reference proteome</keyword>
<evidence type="ECO:0000256" key="6">
    <source>
        <dbReference type="SAM" id="Phobius"/>
    </source>
</evidence>
<evidence type="ECO:0008006" key="9">
    <source>
        <dbReference type="Google" id="ProtNLM"/>
    </source>
</evidence>
<evidence type="ECO:0000256" key="2">
    <source>
        <dbReference type="ARBA" id="ARBA00008062"/>
    </source>
</evidence>
<protein>
    <recommendedName>
        <fullName evidence="9">Calcium release-activated calcium channel protein 1</fullName>
    </recommendedName>
</protein>
<name>A0A8S4ADJ7_9EUPU</name>
<feature type="transmembrane region" description="Helical" evidence="6">
    <location>
        <begin position="150"/>
        <end position="170"/>
    </location>
</feature>
<evidence type="ECO:0000256" key="3">
    <source>
        <dbReference type="ARBA" id="ARBA00022692"/>
    </source>
</evidence>
<dbReference type="Proteomes" id="UP000678393">
    <property type="component" value="Unassembled WGS sequence"/>
</dbReference>
<comment type="similarity">
    <text evidence="2">Belongs to the Orai family.</text>
</comment>
<dbReference type="PANTHER" id="PTHR31501">
    <property type="entry name" value="CALCIUM RELEASE-ACTIVATED CALCIUM CHANNEL PROTEIN 1"/>
    <property type="match status" value="1"/>
</dbReference>
<evidence type="ECO:0000256" key="1">
    <source>
        <dbReference type="ARBA" id="ARBA00004141"/>
    </source>
</evidence>
<dbReference type="GO" id="GO:0016020">
    <property type="term" value="C:membrane"/>
    <property type="evidence" value="ECO:0007669"/>
    <property type="project" value="UniProtKB-SubCell"/>
</dbReference>
<keyword evidence="3 6" id="KW-0812">Transmembrane</keyword>
<dbReference type="InterPro" id="IPR038350">
    <property type="entry name" value="Orai_sf"/>
</dbReference>
<sequence>MQVNTQNSETYQEWLLKSYIDQMSQTHTNTALSWRRLYLSRAKLKAISRTSALLSGFAMVAMVEISIDNDAPGGNGTEANGGEKASSEAGVPELLLIVFAICTTLLVSVHLLALMISTCILPNMEAISNVHSVQAVNESPHEEMRLCVEVAWVCSTGIGILLFLAEIAILSWVKFYRLSKNAAIASTAIVIPAGIMFIVFSLVFYKRLMAHKYQSHSERLRQLDDLARELHTNDDGIHIV</sequence>
<evidence type="ECO:0000256" key="5">
    <source>
        <dbReference type="ARBA" id="ARBA00023136"/>
    </source>
</evidence>
<dbReference type="GO" id="GO:0002115">
    <property type="term" value="P:store-operated calcium entry"/>
    <property type="evidence" value="ECO:0007669"/>
    <property type="project" value="TreeGrafter"/>
</dbReference>
<dbReference type="AlphaFoldDB" id="A0A8S4ADJ7"/>
<dbReference type="InterPro" id="IPR012446">
    <property type="entry name" value="CRAC_channel"/>
</dbReference>
<evidence type="ECO:0000313" key="8">
    <source>
        <dbReference type="Proteomes" id="UP000678393"/>
    </source>
</evidence>
<evidence type="ECO:0000256" key="4">
    <source>
        <dbReference type="ARBA" id="ARBA00022989"/>
    </source>
</evidence>